<dbReference type="AlphaFoldDB" id="A0A563EFW6"/>
<comment type="caution">
    <text evidence="6">The sequence shown here is derived from an EMBL/GenBank/DDBJ whole genome shotgun (WGS) entry which is preliminary data.</text>
</comment>
<dbReference type="PANTHER" id="PTHR30055">
    <property type="entry name" value="HTH-TYPE TRANSCRIPTIONAL REGULATOR RUTR"/>
    <property type="match status" value="1"/>
</dbReference>
<evidence type="ECO:0000259" key="5">
    <source>
        <dbReference type="PROSITE" id="PS50977"/>
    </source>
</evidence>
<evidence type="ECO:0000313" key="6">
    <source>
        <dbReference type="EMBL" id="TWP44987.1"/>
    </source>
</evidence>
<dbReference type="InterPro" id="IPR050109">
    <property type="entry name" value="HTH-type_TetR-like_transc_reg"/>
</dbReference>
<keyword evidence="7" id="KW-1185">Reference proteome</keyword>
<accession>A0A563EFW6</accession>
<dbReference type="Gene3D" id="1.10.10.60">
    <property type="entry name" value="Homeodomain-like"/>
    <property type="match status" value="1"/>
</dbReference>
<dbReference type="SUPFAM" id="SSF46689">
    <property type="entry name" value="Homeodomain-like"/>
    <property type="match status" value="1"/>
</dbReference>
<organism evidence="6 7">
    <name type="scientific">Lentzea tibetensis</name>
    <dbReference type="NCBI Taxonomy" id="2591470"/>
    <lineage>
        <taxon>Bacteria</taxon>
        <taxon>Bacillati</taxon>
        <taxon>Actinomycetota</taxon>
        <taxon>Actinomycetes</taxon>
        <taxon>Pseudonocardiales</taxon>
        <taxon>Pseudonocardiaceae</taxon>
        <taxon>Lentzea</taxon>
    </lineage>
</organism>
<proteinExistence type="predicted"/>
<reference evidence="6 7" key="1">
    <citation type="submission" date="2019-07" db="EMBL/GenBank/DDBJ databases">
        <title>Lentzea xizangensis sp. nov., isolated from Qinghai-Tibetan Plateau Soils.</title>
        <authorList>
            <person name="Huang J."/>
        </authorList>
    </citation>
    <scope>NUCLEOTIDE SEQUENCE [LARGE SCALE GENOMIC DNA]</scope>
    <source>
        <strain evidence="6 7">FXJ1.1311</strain>
    </source>
</reference>
<dbReference type="Pfam" id="PF00440">
    <property type="entry name" value="TetR_N"/>
    <property type="match status" value="1"/>
</dbReference>
<feature type="DNA-binding region" description="H-T-H motif" evidence="4">
    <location>
        <begin position="33"/>
        <end position="52"/>
    </location>
</feature>
<feature type="domain" description="HTH tetR-type" evidence="5">
    <location>
        <begin position="10"/>
        <end position="70"/>
    </location>
</feature>
<evidence type="ECO:0000313" key="7">
    <source>
        <dbReference type="Proteomes" id="UP000316639"/>
    </source>
</evidence>
<keyword evidence="1" id="KW-0805">Transcription regulation</keyword>
<dbReference type="PANTHER" id="PTHR30055:SF148">
    <property type="entry name" value="TETR-FAMILY TRANSCRIPTIONAL REGULATOR"/>
    <property type="match status" value="1"/>
</dbReference>
<dbReference type="InterPro" id="IPR001647">
    <property type="entry name" value="HTH_TetR"/>
</dbReference>
<evidence type="ECO:0000256" key="3">
    <source>
        <dbReference type="ARBA" id="ARBA00023163"/>
    </source>
</evidence>
<dbReference type="GO" id="GO:0003700">
    <property type="term" value="F:DNA-binding transcription factor activity"/>
    <property type="evidence" value="ECO:0007669"/>
    <property type="project" value="TreeGrafter"/>
</dbReference>
<dbReference type="EMBL" id="VOBR01000045">
    <property type="protein sequence ID" value="TWP44987.1"/>
    <property type="molecule type" value="Genomic_DNA"/>
</dbReference>
<evidence type="ECO:0000256" key="4">
    <source>
        <dbReference type="PROSITE-ProRule" id="PRU00335"/>
    </source>
</evidence>
<dbReference type="Pfam" id="PF16859">
    <property type="entry name" value="TetR_C_11"/>
    <property type="match status" value="1"/>
</dbReference>
<sequence length="189" mass="20271">MNARPGGRTARVRAAVLEATYEELAEHGWSGLTIENVATRAGVHKTTVYRRWATTDGLIADALAATAADTWPMPDTGSLEGDLIELAREIVRGTSPVFEAVIAAGFQSARARDALRDFYTRRHEQAAVVVVRGIGRGEVPAGTSPEELVRLTCAPLFYRYFITREPVDDAVAVRSARAAFAAAAAGVLC</sequence>
<dbReference type="RefSeq" id="WP_146360378.1">
    <property type="nucleotide sequence ID" value="NZ_VOBR01000045.1"/>
</dbReference>
<keyword evidence="2 4" id="KW-0238">DNA-binding</keyword>
<evidence type="ECO:0000256" key="1">
    <source>
        <dbReference type="ARBA" id="ARBA00023015"/>
    </source>
</evidence>
<name>A0A563EFW6_9PSEU</name>
<dbReference type="OrthoDB" id="9796019at2"/>
<dbReference type="GO" id="GO:0000976">
    <property type="term" value="F:transcription cis-regulatory region binding"/>
    <property type="evidence" value="ECO:0007669"/>
    <property type="project" value="TreeGrafter"/>
</dbReference>
<dbReference type="PROSITE" id="PS50977">
    <property type="entry name" value="HTH_TETR_2"/>
    <property type="match status" value="1"/>
</dbReference>
<keyword evidence="3" id="KW-0804">Transcription</keyword>
<dbReference type="InterPro" id="IPR036271">
    <property type="entry name" value="Tet_transcr_reg_TetR-rel_C_sf"/>
</dbReference>
<dbReference type="InterPro" id="IPR011075">
    <property type="entry name" value="TetR_C"/>
</dbReference>
<dbReference type="SUPFAM" id="SSF48498">
    <property type="entry name" value="Tetracyclin repressor-like, C-terminal domain"/>
    <property type="match status" value="1"/>
</dbReference>
<evidence type="ECO:0000256" key="2">
    <source>
        <dbReference type="ARBA" id="ARBA00023125"/>
    </source>
</evidence>
<dbReference type="Proteomes" id="UP000316639">
    <property type="component" value="Unassembled WGS sequence"/>
</dbReference>
<dbReference type="InterPro" id="IPR009057">
    <property type="entry name" value="Homeodomain-like_sf"/>
</dbReference>
<dbReference type="Gene3D" id="1.10.357.10">
    <property type="entry name" value="Tetracycline Repressor, domain 2"/>
    <property type="match status" value="1"/>
</dbReference>
<gene>
    <name evidence="6" type="ORF">FKR81_40200</name>
</gene>
<protein>
    <submittedName>
        <fullName evidence="6">TetR/AcrR family transcriptional regulator</fullName>
    </submittedName>
</protein>